<dbReference type="Proteomes" id="UP000320333">
    <property type="component" value="Unassembled WGS sequence"/>
</dbReference>
<accession>A0A507FMJ0</accession>
<keyword evidence="1" id="KW-0862">Zinc</keyword>
<protein>
    <recommendedName>
        <fullName evidence="2">C2H2-type domain-containing protein</fullName>
    </recommendedName>
</protein>
<proteinExistence type="predicted"/>
<dbReference type="OrthoDB" id="2156195at2759"/>
<reference evidence="3 4" key="1">
    <citation type="journal article" date="2019" name="Sci. Rep.">
        <title>Comparative genomics of chytrid fungi reveal insights into the obligate biotrophic and pathogenic lifestyle of Synchytrium endobioticum.</title>
        <authorList>
            <person name="van de Vossenberg B.T.L.H."/>
            <person name="Warris S."/>
            <person name="Nguyen H.D.T."/>
            <person name="van Gent-Pelzer M.P.E."/>
            <person name="Joly D.L."/>
            <person name="van de Geest H.C."/>
            <person name="Bonants P.J.M."/>
            <person name="Smith D.S."/>
            <person name="Levesque C.A."/>
            <person name="van der Lee T.A.J."/>
        </authorList>
    </citation>
    <scope>NUCLEOTIDE SEQUENCE [LARGE SCALE GENOMIC DNA]</scope>
    <source>
        <strain evidence="3 4">CBS 675.73</strain>
    </source>
</reference>
<dbReference type="SMART" id="SM00355">
    <property type="entry name" value="ZnF_C2H2"/>
    <property type="match status" value="2"/>
</dbReference>
<keyword evidence="4" id="KW-1185">Reference proteome</keyword>
<dbReference type="AlphaFoldDB" id="A0A507FMJ0"/>
<name>A0A507FMJ0_9FUNG</name>
<dbReference type="EMBL" id="QEAP01000020">
    <property type="protein sequence ID" value="TPX77463.1"/>
    <property type="molecule type" value="Genomic_DNA"/>
</dbReference>
<dbReference type="GO" id="GO:0008270">
    <property type="term" value="F:zinc ion binding"/>
    <property type="evidence" value="ECO:0007669"/>
    <property type="project" value="UniProtKB-KW"/>
</dbReference>
<dbReference type="InterPro" id="IPR013087">
    <property type="entry name" value="Znf_C2H2_type"/>
</dbReference>
<sequence>MSFRVAPAPASPPDTSILCATPGCNKCFDSKDARKEHQFQYHSNPRIRFKDRSETQFIKRDADGFLRCSCSTYKVLTVGGMKRHAKKCLGFPKSLVLNPEDLPFNCVVDHCEKRYKTKNALAVHVYEYHSSPKIRFMGESVTTVIPRSSDGYLECPCGTYRVITTAAMLKHVKGCSGESKLANPTPPESKYEFFDWNNFNLAQPVHGNIFDAQFDSGMFTDTLTDDMGLSPRSFGSFSMDHQQLFQPLLVPWNDELCTLYLDLVD</sequence>
<evidence type="ECO:0000313" key="3">
    <source>
        <dbReference type="EMBL" id="TPX77463.1"/>
    </source>
</evidence>
<dbReference type="PROSITE" id="PS00028">
    <property type="entry name" value="ZINC_FINGER_C2H2_1"/>
    <property type="match status" value="2"/>
</dbReference>
<organism evidence="3 4">
    <name type="scientific">Chytriomyces confervae</name>
    <dbReference type="NCBI Taxonomy" id="246404"/>
    <lineage>
        <taxon>Eukaryota</taxon>
        <taxon>Fungi</taxon>
        <taxon>Fungi incertae sedis</taxon>
        <taxon>Chytridiomycota</taxon>
        <taxon>Chytridiomycota incertae sedis</taxon>
        <taxon>Chytridiomycetes</taxon>
        <taxon>Chytridiales</taxon>
        <taxon>Chytriomycetaceae</taxon>
        <taxon>Chytriomyces</taxon>
    </lineage>
</organism>
<dbReference type="InterPro" id="IPR036236">
    <property type="entry name" value="Znf_C2H2_sf"/>
</dbReference>
<dbReference type="PROSITE" id="PS50157">
    <property type="entry name" value="ZINC_FINGER_C2H2_2"/>
    <property type="match status" value="2"/>
</dbReference>
<evidence type="ECO:0000256" key="1">
    <source>
        <dbReference type="PROSITE-ProRule" id="PRU00042"/>
    </source>
</evidence>
<keyword evidence="1" id="KW-0479">Metal-binding</keyword>
<evidence type="ECO:0000259" key="2">
    <source>
        <dbReference type="PROSITE" id="PS50157"/>
    </source>
</evidence>
<feature type="domain" description="C2H2-type" evidence="2">
    <location>
        <begin position="104"/>
        <end position="134"/>
    </location>
</feature>
<dbReference type="SUPFAM" id="SSF57667">
    <property type="entry name" value="beta-beta-alpha zinc fingers"/>
    <property type="match status" value="1"/>
</dbReference>
<keyword evidence="1" id="KW-0863">Zinc-finger</keyword>
<comment type="caution">
    <text evidence="3">The sequence shown here is derived from an EMBL/GenBank/DDBJ whole genome shotgun (WGS) entry which is preliminary data.</text>
</comment>
<feature type="domain" description="C2H2-type" evidence="2">
    <location>
        <begin position="17"/>
        <end position="47"/>
    </location>
</feature>
<evidence type="ECO:0000313" key="4">
    <source>
        <dbReference type="Proteomes" id="UP000320333"/>
    </source>
</evidence>
<gene>
    <name evidence="3" type="ORF">CcCBS67573_g01279</name>
</gene>